<organism evidence="2 3">
    <name type="scientific">Neoarthrinium moseri</name>
    <dbReference type="NCBI Taxonomy" id="1658444"/>
    <lineage>
        <taxon>Eukaryota</taxon>
        <taxon>Fungi</taxon>
        <taxon>Dikarya</taxon>
        <taxon>Ascomycota</taxon>
        <taxon>Pezizomycotina</taxon>
        <taxon>Sordariomycetes</taxon>
        <taxon>Xylariomycetidae</taxon>
        <taxon>Amphisphaeriales</taxon>
        <taxon>Apiosporaceae</taxon>
        <taxon>Neoarthrinium</taxon>
    </lineage>
</organism>
<sequence>MPGTKRSSIASKRLRAAGERSRDYAYYLELPLLRHSQESPLPCRETPAAFEAVNSSFSATVHALFDAFHDFEKLSKTHDGNEFIRKGGLELDLHVVNQSFDRSPGGVHRVFHSRRLFLREHEEGEEINDEYADQGGGDEEQERDTDIFPTEPLQYKIEPLLLDFTAALKSMPALEGAELFTYLAWQPSQERQLEYEGSDEKPYNREDRAIHRWGVSYAPGKDGAVSRLTWQVGAWRPGDNVTQLFDALDGEDGKVEIMWKPFEYMIIRD</sequence>
<dbReference type="Proteomes" id="UP000829685">
    <property type="component" value="Unassembled WGS sequence"/>
</dbReference>
<dbReference type="AlphaFoldDB" id="A0A9Q0AK13"/>
<feature type="compositionally biased region" description="Acidic residues" evidence="1">
    <location>
        <begin position="123"/>
        <end position="143"/>
    </location>
</feature>
<accession>A0A9Q0AK13</accession>
<comment type="caution">
    <text evidence="2">The sequence shown here is derived from an EMBL/GenBank/DDBJ whole genome shotgun (WGS) entry which is preliminary data.</text>
</comment>
<evidence type="ECO:0000313" key="2">
    <source>
        <dbReference type="EMBL" id="KAI1858228.1"/>
    </source>
</evidence>
<keyword evidence="3" id="KW-1185">Reference proteome</keyword>
<gene>
    <name evidence="2" type="ORF">JX265_010896</name>
</gene>
<name>A0A9Q0AK13_9PEZI</name>
<protein>
    <submittedName>
        <fullName evidence="2">Uncharacterized protein</fullName>
    </submittedName>
</protein>
<proteinExistence type="predicted"/>
<evidence type="ECO:0000256" key="1">
    <source>
        <dbReference type="SAM" id="MobiDB-lite"/>
    </source>
</evidence>
<evidence type="ECO:0000313" key="3">
    <source>
        <dbReference type="Proteomes" id="UP000829685"/>
    </source>
</evidence>
<dbReference type="EMBL" id="JAFIMR010000037">
    <property type="protein sequence ID" value="KAI1858228.1"/>
    <property type="molecule type" value="Genomic_DNA"/>
</dbReference>
<reference evidence="2" key="1">
    <citation type="submission" date="2021-03" db="EMBL/GenBank/DDBJ databases">
        <title>Revisited historic fungal species revealed as producer of novel bioactive compounds through whole genome sequencing and comparative genomics.</title>
        <authorList>
            <person name="Vignolle G.A."/>
            <person name="Hochenegger N."/>
            <person name="Mach R.L."/>
            <person name="Mach-Aigner A.R."/>
            <person name="Javad Rahimi M."/>
            <person name="Salim K.A."/>
            <person name="Chan C.M."/>
            <person name="Lim L.B.L."/>
            <person name="Cai F."/>
            <person name="Druzhinina I.S."/>
            <person name="U'Ren J.M."/>
            <person name="Derntl C."/>
        </authorList>
    </citation>
    <scope>NUCLEOTIDE SEQUENCE</scope>
    <source>
        <strain evidence="2">TUCIM 5799</strain>
    </source>
</reference>
<feature type="region of interest" description="Disordered" evidence="1">
    <location>
        <begin position="123"/>
        <end position="144"/>
    </location>
</feature>